<evidence type="ECO:0000259" key="2">
    <source>
        <dbReference type="Pfam" id="PF06985"/>
    </source>
</evidence>
<dbReference type="InterPro" id="IPR052895">
    <property type="entry name" value="HetReg/Transcr_Mod"/>
</dbReference>
<proteinExistence type="predicted"/>
<accession>A0AA39XXJ3</accession>
<protein>
    <submittedName>
        <fullName evidence="3">Heterokaryon incompatibility protein-domain-containing protein</fullName>
    </submittedName>
</protein>
<evidence type="ECO:0000256" key="1">
    <source>
        <dbReference type="SAM" id="MobiDB-lite"/>
    </source>
</evidence>
<feature type="domain" description="Heterokaryon incompatibility" evidence="2">
    <location>
        <begin position="139"/>
        <end position="276"/>
    </location>
</feature>
<dbReference type="PANTHER" id="PTHR24148">
    <property type="entry name" value="ANKYRIN REPEAT DOMAIN-CONTAINING PROTEIN 39 HOMOLOG-RELATED"/>
    <property type="match status" value="1"/>
</dbReference>
<name>A0AA39XXJ3_9PEZI</name>
<dbReference type="Pfam" id="PF06985">
    <property type="entry name" value="HET"/>
    <property type="match status" value="1"/>
</dbReference>
<gene>
    <name evidence="3" type="ORF">B0T16DRAFT_309110</name>
</gene>
<dbReference type="InterPro" id="IPR010730">
    <property type="entry name" value="HET"/>
</dbReference>
<sequence>MSRWHESSCINPDVVWDSSAEAPRCRVCNARCAINELRFDQPKSPNLVLPPNEPHGQLNLRWPSSVFPSPPAVSPSASRPDPPTREKTGGTAPPSVVYGQQLKPGEFRLASLSAVEGGQVDQPVHLALETYQRDNCPEYETVSYTWGGENGDYTLSHPIFIGPHWDVLFQSRNCWEMMRFIRPRRGVRLVWVDAVCINQSDIDERGEQVSSMGDIYRHCSRVVVYLGPDVVPTPRDGRFPPRHPLHKIDEVLQSPRFDLPKLLARSYFGRSWMIQELVLAPSAIFHVAGVDFWTDTSGICRMRSPSSAKWDWDATPAPWFQHIGQGEFPTRDLYDILRLTSNSRASDPRDRVFGILGLLQRGDEGMKEHPEDYSQLQPDYSLSAQQVFIGVVAHLIINCEAKAILYHAVGTSGPDKSLTWMP</sequence>
<organism evidence="3 4">
    <name type="scientific">Cercophora newfieldiana</name>
    <dbReference type="NCBI Taxonomy" id="92897"/>
    <lineage>
        <taxon>Eukaryota</taxon>
        <taxon>Fungi</taxon>
        <taxon>Dikarya</taxon>
        <taxon>Ascomycota</taxon>
        <taxon>Pezizomycotina</taxon>
        <taxon>Sordariomycetes</taxon>
        <taxon>Sordariomycetidae</taxon>
        <taxon>Sordariales</taxon>
        <taxon>Lasiosphaeriaceae</taxon>
        <taxon>Cercophora</taxon>
    </lineage>
</organism>
<reference evidence="3" key="1">
    <citation type="submission" date="2023-06" db="EMBL/GenBank/DDBJ databases">
        <title>Genome-scale phylogeny and comparative genomics of the fungal order Sordariales.</title>
        <authorList>
            <consortium name="Lawrence Berkeley National Laboratory"/>
            <person name="Hensen N."/>
            <person name="Bonometti L."/>
            <person name="Westerberg I."/>
            <person name="Brannstrom I.O."/>
            <person name="Guillou S."/>
            <person name="Cros-Aarteil S."/>
            <person name="Calhoun S."/>
            <person name="Haridas S."/>
            <person name="Kuo A."/>
            <person name="Mondo S."/>
            <person name="Pangilinan J."/>
            <person name="Riley R."/>
            <person name="Labutti K."/>
            <person name="Andreopoulos B."/>
            <person name="Lipzen A."/>
            <person name="Chen C."/>
            <person name="Yanf M."/>
            <person name="Daum C."/>
            <person name="Ng V."/>
            <person name="Clum A."/>
            <person name="Steindorff A."/>
            <person name="Ohm R."/>
            <person name="Martin F."/>
            <person name="Silar P."/>
            <person name="Natvig D."/>
            <person name="Lalanne C."/>
            <person name="Gautier V."/>
            <person name="Ament-Velasquez S.L."/>
            <person name="Kruys A."/>
            <person name="Hutchinson M.I."/>
            <person name="Powell A.J."/>
            <person name="Barry K."/>
            <person name="Miller A.N."/>
            <person name="Grigoriev I.V."/>
            <person name="Debuchy R."/>
            <person name="Gladieux P."/>
            <person name="Thoren M.H."/>
            <person name="Johannesson H."/>
        </authorList>
    </citation>
    <scope>NUCLEOTIDE SEQUENCE</scope>
    <source>
        <strain evidence="3">SMH2532-1</strain>
    </source>
</reference>
<dbReference type="EMBL" id="JAULSV010000006">
    <property type="protein sequence ID" value="KAK0641411.1"/>
    <property type="molecule type" value="Genomic_DNA"/>
</dbReference>
<dbReference type="Proteomes" id="UP001174936">
    <property type="component" value="Unassembled WGS sequence"/>
</dbReference>
<dbReference type="AlphaFoldDB" id="A0AA39XXJ3"/>
<keyword evidence="4" id="KW-1185">Reference proteome</keyword>
<evidence type="ECO:0000313" key="4">
    <source>
        <dbReference type="Proteomes" id="UP001174936"/>
    </source>
</evidence>
<feature type="region of interest" description="Disordered" evidence="1">
    <location>
        <begin position="43"/>
        <end position="94"/>
    </location>
</feature>
<dbReference type="PANTHER" id="PTHR24148:SF81">
    <property type="entry name" value="HETEROKARYON INCOMPATIBILITY DOMAIN-CONTAINING PROTEIN"/>
    <property type="match status" value="1"/>
</dbReference>
<feature type="non-terminal residue" evidence="3">
    <location>
        <position position="422"/>
    </location>
</feature>
<comment type="caution">
    <text evidence="3">The sequence shown here is derived from an EMBL/GenBank/DDBJ whole genome shotgun (WGS) entry which is preliminary data.</text>
</comment>
<evidence type="ECO:0000313" key="3">
    <source>
        <dbReference type="EMBL" id="KAK0641411.1"/>
    </source>
</evidence>